<accession>A0ABR3SAU2</accession>
<organism evidence="3 4">
    <name type="scientific">Neofusicoccum ribis</name>
    <dbReference type="NCBI Taxonomy" id="45134"/>
    <lineage>
        <taxon>Eukaryota</taxon>
        <taxon>Fungi</taxon>
        <taxon>Dikarya</taxon>
        <taxon>Ascomycota</taxon>
        <taxon>Pezizomycotina</taxon>
        <taxon>Dothideomycetes</taxon>
        <taxon>Dothideomycetes incertae sedis</taxon>
        <taxon>Botryosphaeriales</taxon>
        <taxon>Botryosphaeriaceae</taxon>
        <taxon>Neofusicoccum</taxon>
    </lineage>
</organism>
<keyword evidence="4" id="KW-1185">Reference proteome</keyword>
<feature type="compositionally biased region" description="Basic and acidic residues" evidence="2">
    <location>
        <begin position="222"/>
        <end position="241"/>
    </location>
</feature>
<evidence type="ECO:0000256" key="2">
    <source>
        <dbReference type="SAM" id="MobiDB-lite"/>
    </source>
</evidence>
<dbReference type="Proteomes" id="UP001521116">
    <property type="component" value="Unassembled WGS sequence"/>
</dbReference>
<name>A0ABR3SAU2_9PEZI</name>
<gene>
    <name evidence="3" type="ORF">SLS56_011736</name>
</gene>
<comment type="caution">
    <text evidence="3">The sequence shown here is derived from an EMBL/GenBank/DDBJ whole genome shotgun (WGS) entry which is preliminary data.</text>
</comment>
<sequence>MASSSAPQADTNVKVVSEPAVASWECAQRNETRFLIHPDPSCRVTCDIRVEQNTAFLRLRIPFMPNNSVRAKPIFLLVPPERVESARIASDVPGTVRHRLGDSIGLQLDLRQSSIVVVPSAPLVSKDRSTEDAVDALHSLALRTCFTIYLRRNVLRGVEGFASALSAETVRSHSGLADVSSLYSGRGGRKIEGVDFKPSDVVADATESPPSYDELALTPPRLKPDVPSKKRRRNSPDKDQTFDRTVEDMKKGLTDQLTGMVGQLGQQLEDRLLKRVDERLDERCEALREELSGRIKAEIVSQVAKRLEERLDERLEELREEDEELGRKVRQLSQDIEDAKDEVEEIVDLRLDEQMTSVKEEMRTFVTEELKDVEDRVKDGITDGKVTIVFES</sequence>
<reference evidence="3 4" key="1">
    <citation type="submission" date="2024-02" db="EMBL/GenBank/DDBJ databases">
        <title>De novo assembly and annotation of 12 fungi associated with fruit tree decline syndrome in Ontario, Canada.</title>
        <authorList>
            <person name="Sulman M."/>
            <person name="Ellouze W."/>
            <person name="Ilyukhin E."/>
        </authorList>
    </citation>
    <scope>NUCLEOTIDE SEQUENCE [LARGE SCALE GENOMIC DNA]</scope>
    <source>
        <strain evidence="3 4">M1-105</strain>
    </source>
</reference>
<proteinExistence type="predicted"/>
<evidence type="ECO:0000313" key="3">
    <source>
        <dbReference type="EMBL" id="KAL1615665.1"/>
    </source>
</evidence>
<dbReference type="EMBL" id="JAJVDC020000302">
    <property type="protein sequence ID" value="KAL1615665.1"/>
    <property type="molecule type" value="Genomic_DNA"/>
</dbReference>
<protein>
    <submittedName>
        <fullName evidence="3">Uncharacterized protein</fullName>
    </submittedName>
</protein>
<keyword evidence="1" id="KW-0175">Coiled coil</keyword>
<evidence type="ECO:0000313" key="4">
    <source>
        <dbReference type="Proteomes" id="UP001521116"/>
    </source>
</evidence>
<evidence type="ECO:0000256" key="1">
    <source>
        <dbReference type="SAM" id="Coils"/>
    </source>
</evidence>
<feature type="coiled-coil region" evidence="1">
    <location>
        <begin position="297"/>
        <end position="349"/>
    </location>
</feature>
<feature type="region of interest" description="Disordered" evidence="2">
    <location>
        <begin position="201"/>
        <end position="241"/>
    </location>
</feature>